<feature type="binding site" evidence="9">
    <location>
        <begin position="264"/>
        <end position="265"/>
    </location>
    <ligand>
        <name>FMN</name>
        <dbReference type="ChEBI" id="CHEBI:58210"/>
    </ligand>
</feature>
<dbReference type="InterPro" id="IPR024920">
    <property type="entry name" value="Dihydroorotate_DH_1"/>
</dbReference>
<evidence type="ECO:0000313" key="12">
    <source>
        <dbReference type="Proteomes" id="UP000095237"/>
    </source>
</evidence>
<proteinExistence type="inferred from homology"/>
<feature type="binding site" evidence="9">
    <location>
        <position position="128"/>
    </location>
    <ligand>
        <name>substrate</name>
    </ligand>
</feature>
<protein>
    <recommendedName>
        <fullName evidence="9">Dihydroorotate dehydrogenase</fullName>
        <shortName evidence="9">DHOD</shortName>
        <shortName evidence="9">DHODase</shortName>
        <shortName evidence="9">DHOdehase</shortName>
        <ecNumber evidence="9">1.3.-.-</ecNumber>
    </recommendedName>
</protein>
<dbReference type="PANTHER" id="PTHR48109">
    <property type="entry name" value="DIHYDROOROTATE DEHYDROGENASE (QUINONE), MITOCHONDRIAL-RELATED"/>
    <property type="match status" value="1"/>
</dbReference>
<feature type="binding site" evidence="9">
    <location>
        <begin position="191"/>
        <end position="192"/>
    </location>
    <ligand>
        <name>substrate</name>
    </ligand>
</feature>
<comment type="cofactor">
    <cofactor evidence="9">
        <name>FMN</name>
        <dbReference type="ChEBI" id="CHEBI:58210"/>
    </cofactor>
    <text evidence="9">Binds 1 FMN per subunit.</text>
</comment>
<dbReference type="InterPro" id="IPR033888">
    <property type="entry name" value="DHOD_1B"/>
</dbReference>
<evidence type="ECO:0000256" key="9">
    <source>
        <dbReference type="HAMAP-Rule" id="MF_00224"/>
    </source>
</evidence>
<evidence type="ECO:0000256" key="4">
    <source>
        <dbReference type="ARBA" id="ARBA00022490"/>
    </source>
</evidence>
<evidence type="ECO:0000256" key="3">
    <source>
        <dbReference type="ARBA" id="ARBA00008008"/>
    </source>
</evidence>
<dbReference type="PANTHER" id="PTHR48109:SF1">
    <property type="entry name" value="DIHYDROOROTATE DEHYDROGENASE (FUMARATE)"/>
    <property type="match status" value="1"/>
</dbReference>
<comment type="catalytic activity">
    <reaction evidence="9">
        <text>(S)-dihydroorotate + A = orotate + AH2</text>
        <dbReference type="Rhea" id="RHEA:18073"/>
        <dbReference type="ChEBI" id="CHEBI:13193"/>
        <dbReference type="ChEBI" id="CHEBI:17499"/>
        <dbReference type="ChEBI" id="CHEBI:30839"/>
        <dbReference type="ChEBI" id="CHEBI:30864"/>
    </reaction>
</comment>
<dbReference type="InterPro" id="IPR005720">
    <property type="entry name" value="Dihydroorotate_DH_cat"/>
</dbReference>
<feature type="binding site" evidence="9">
    <location>
        <position position="164"/>
    </location>
    <ligand>
        <name>FMN</name>
        <dbReference type="ChEBI" id="CHEBI:58210"/>
    </ligand>
</feature>
<dbReference type="InterPro" id="IPR001295">
    <property type="entry name" value="Dihydroorotate_DH_CS"/>
</dbReference>
<dbReference type="NCBIfam" id="TIGR01037">
    <property type="entry name" value="pyrD_sub1_fam"/>
    <property type="match status" value="1"/>
</dbReference>
<sequence length="306" mass="31943">MTPDLNVNFAGIKLKNPVLTASGTFGYGYELADLIPLKRLGGIVTKTITLEPRAGNLQPRIAEVASGILNSIGLQNIGVKAFIKEPLEKLNKLGVPVIVSVAGAAADEYVKTVRILSGQNGVSAIELNLSCPNLKKKIVCHDLSLMRDVIRGVKKVSGIPVIAKLSPLVTDISELALAAQNAGADGVTLANTYPAMAVDVRTFKPKLSTVKGGMSGACVKPMSVRCVYDAYRDIKIPIVGCGGIMTGEDAVEFILAGAAAVSVGSSSLVSPGNLIAIIDGIENILKSKDVKSVKEITGIINEIRIA</sequence>
<comment type="pathway">
    <text evidence="2 9">Pyrimidine metabolism; UMP biosynthesis via de novo pathway.</text>
</comment>
<evidence type="ECO:0000313" key="11">
    <source>
        <dbReference type="EMBL" id="OEG69982.1"/>
    </source>
</evidence>
<dbReference type="GO" id="GO:0006207">
    <property type="term" value="P:'de novo' pyrimidine nucleobase biosynthetic process"/>
    <property type="evidence" value="ECO:0007669"/>
    <property type="project" value="InterPro"/>
</dbReference>
<dbReference type="InterPro" id="IPR013785">
    <property type="entry name" value="Aldolase_TIM"/>
</dbReference>
<evidence type="ECO:0000256" key="8">
    <source>
        <dbReference type="ARBA" id="ARBA00023002"/>
    </source>
</evidence>
<dbReference type="GO" id="GO:0044205">
    <property type="term" value="P:'de novo' UMP biosynthetic process"/>
    <property type="evidence" value="ECO:0007669"/>
    <property type="project" value="UniProtKB-UniRule"/>
</dbReference>
<dbReference type="FunFam" id="3.20.20.70:FF:000027">
    <property type="entry name" value="Dihydropyrimidine dehydrogenase [NADP(+)]"/>
    <property type="match status" value="1"/>
</dbReference>
<dbReference type="InterPro" id="IPR012135">
    <property type="entry name" value="Dihydroorotate_DH_1_2"/>
</dbReference>
<dbReference type="Gene3D" id="3.20.20.70">
    <property type="entry name" value="Aldolase class I"/>
    <property type="match status" value="1"/>
</dbReference>
<feature type="binding site" evidence="9">
    <location>
        <position position="216"/>
    </location>
    <ligand>
        <name>FMN</name>
        <dbReference type="ChEBI" id="CHEBI:58210"/>
    </ligand>
</feature>
<dbReference type="UniPathway" id="UPA00070"/>
<feature type="binding site" evidence="9">
    <location>
        <begin position="242"/>
        <end position="243"/>
    </location>
    <ligand>
        <name>FMN</name>
        <dbReference type="ChEBI" id="CHEBI:58210"/>
    </ligand>
</feature>
<dbReference type="Pfam" id="PF01180">
    <property type="entry name" value="DHO_dh"/>
    <property type="match status" value="1"/>
</dbReference>
<dbReference type="GO" id="GO:0005737">
    <property type="term" value="C:cytoplasm"/>
    <property type="evidence" value="ECO:0007669"/>
    <property type="project" value="UniProtKB-SubCell"/>
</dbReference>
<dbReference type="HAMAP" id="MF_00224">
    <property type="entry name" value="DHO_dh_type1"/>
    <property type="match status" value="1"/>
</dbReference>
<comment type="similarity">
    <text evidence="3 9">Belongs to the dihydroorotate dehydrogenase family. Type 1 subfamily.</text>
</comment>
<keyword evidence="6 9" id="KW-0288">FMN</keyword>
<evidence type="ECO:0000256" key="6">
    <source>
        <dbReference type="ARBA" id="ARBA00022643"/>
    </source>
</evidence>
<comment type="subcellular location">
    <subcellularLocation>
        <location evidence="1 9">Cytoplasm</location>
    </subcellularLocation>
</comment>
<dbReference type="CDD" id="cd04740">
    <property type="entry name" value="DHOD_1B_like"/>
    <property type="match status" value="1"/>
</dbReference>
<feature type="binding site" evidence="9">
    <location>
        <position position="128"/>
    </location>
    <ligand>
        <name>FMN</name>
        <dbReference type="ChEBI" id="CHEBI:58210"/>
    </ligand>
</feature>
<keyword evidence="8 9" id="KW-0560">Oxidoreductase</keyword>
<feature type="binding site" evidence="9">
    <location>
        <begin position="46"/>
        <end position="47"/>
    </location>
    <ligand>
        <name>FMN</name>
        <dbReference type="ChEBI" id="CHEBI:58210"/>
    </ligand>
</feature>
<dbReference type="InterPro" id="IPR049622">
    <property type="entry name" value="Dihydroorotate_DH_I"/>
</dbReference>
<dbReference type="PROSITE" id="PS00911">
    <property type="entry name" value="DHODEHASE_1"/>
    <property type="match status" value="1"/>
</dbReference>
<dbReference type="EMBL" id="LNVX01000508">
    <property type="protein sequence ID" value="OEG69982.1"/>
    <property type="molecule type" value="Genomic_DNA"/>
</dbReference>
<comment type="caution">
    <text evidence="9">Lacks conserved residue(s) required for the propagation of feature annotation.</text>
</comment>
<keyword evidence="4 9" id="KW-0963">Cytoplasm</keyword>
<dbReference type="PIRSF" id="PIRSF000164">
    <property type="entry name" value="DHO_oxidase"/>
    <property type="match status" value="1"/>
</dbReference>
<accession>A0A1E5IHL4</accession>
<keyword evidence="5 9" id="KW-0285">Flavoprotein</keyword>
<evidence type="ECO:0000256" key="5">
    <source>
        <dbReference type="ARBA" id="ARBA00022630"/>
    </source>
</evidence>
<dbReference type="SUPFAM" id="SSF51395">
    <property type="entry name" value="FMN-linked oxidoreductases"/>
    <property type="match status" value="1"/>
</dbReference>
<organism evidence="11 12">
    <name type="scientific">Endomicrobium trichonymphae</name>
    <dbReference type="NCBI Taxonomy" id="1408204"/>
    <lineage>
        <taxon>Bacteria</taxon>
        <taxon>Pseudomonadati</taxon>
        <taxon>Elusimicrobiota</taxon>
        <taxon>Endomicrobiia</taxon>
        <taxon>Endomicrobiales</taxon>
        <taxon>Endomicrobiaceae</taxon>
        <taxon>Candidatus Endomicrobiellum</taxon>
    </lineage>
</organism>
<dbReference type="AlphaFoldDB" id="A0A1E5IHL4"/>
<feature type="binding site" evidence="9">
    <location>
        <begin position="70"/>
        <end position="74"/>
    </location>
    <ligand>
        <name>substrate</name>
    </ligand>
</feature>
<evidence type="ECO:0000256" key="7">
    <source>
        <dbReference type="ARBA" id="ARBA00022975"/>
    </source>
</evidence>
<feature type="domain" description="Dihydroorotate dehydrogenase catalytic" evidence="10">
    <location>
        <begin position="5"/>
        <end position="285"/>
    </location>
</feature>
<evidence type="ECO:0000256" key="1">
    <source>
        <dbReference type="ARBA" id="ARBA00004496"/>
    </source>
</evidence>
<dbReference type="InterPro" id="IPR050074">
    <property type="entry name" value="DHO_dehydrogenase"/>
</dbReference>
<evidence type="ECO:0000259" key="10">
    <source>
        <dbReference type="Pfam" id="PF01180"/>
    </source>
</evidence>
<reference evidence="11 12" key="1">
    <citation type="submission" date="2015-11" db="EMBL/GenBank/DDBJ databases">
        <title>Evidence for parallel genomic evolution in an endosymbiosis of termite gut flagellates.</title>
        <authorList>
            <person name="Zheng H."/>
        </authorList>
    </citation>
    <scope>NUCLEOTIDE SEQUENCE [LARGE SCALE GENOMIC DNA]</scope>
    <source>
        <strain evidence="11 12">CET450</strain>
    </source>
</reference>
<gene>
    <name evidence="9" type="primary">pyrD</name>
    <name evidence="11" type="ORF">ATZ36_01730</name>
</gene>
<dbReference type="NCBIfam" id="NF005574">
    <property type="entry name" value="PRK07259.1"/>
    <property type="match status" value="1"/>
</dbReference>
<dbReference type="GO" id="GO:0004152">
    <property type="term" value="F:dihydroorotate dehydrogenase activity"/>
    <property type="evidence" value="ECO:0007669"/>
    <property type="project" value="UniProtKB-UniRule"/>
</dbReference>
<comment type="caution">
    <text evidence="11">The sequence shown here is derived from an EMBL/GenBank/DDBJ whole genome shotgun (WGS) entry which is preliminary data.</text>
</comment>
<feature type="active site" description="Nucleophile" evidence="9">
    <location>
        <position position="131"/>
    </location>
</feature>
<feature type="binding site" evidence="9">
    <location>
        <position position="22"/>
    </location>
    <ligand>
        <name>FMN</name>
        <dbReference type="ChEBI" id="CHEBI:58210"/>
    </ligand>
</feature>
<feature type="binding site" evidence="9">
    <location>
        <position position="46"/>
    </location>
    <ligand>
        <name>substrate</name>
    </ligand>
</feature>
<dbReference type="EC" id="1.3.-.-" evidence="9"/>
<evidence type="ECO:0000256" key="2">
    <source>
        <dbReference type="ARBA" id="ARBA00004725"/>
    </source>
</evidence>
<comment type="function">
    <text evidence="9">Catalyzes the conversion of dihydroorotate to orotate.</text>
</comment>
<keyword evidence="7 9" id="KW-0665">Pyrimidine biosynthesis</keyword>
<name>A0A1E5IHL4_ENDTX</name>
<dbReference type="PROSITE" id="PS00912">
    <property type="entry name" value="DHODEHASE_2"/>
    <property type="match status" value="1"/>
</dbReference>
<keyword evidence="12" id="KW-1185">Reference proteome</keyword>
<dbReference type="Proteomes" id="UP000095237">
    <property type="component" value="Unassembled WGS sequence"/>
</dbReference>